<evidence type="ECO:0000313" key="4">
    <source>
        <dbReference type="Proteomes" id="UP001604043"/>
    </source>
</evidence>
<gene>
    <name evidence="3" type="ORF">V5F30_18555</name>
</gene>
<feature type="compositionally biased region" description="Low complexity" evidence="1">
    <location>
        <begin position="335"/>
        <end position="347"/>
    </location>
</feature>
<evidence type="ECO:0000313" key="3">
    <source>
        <dbReference type="EMBL" id="MFG1254219.1"/>
    </source>
</evidence>
<feature type="region of interest" description="Disordered" evidence="1">
    <location>
        <begin position="267"/>
        <end position="414"/>
    </location>
</feature>
<feature type="compositionally biased region" description="Pro residues" evidence="1">
    <location>
        <begin position="311"/>
        <end position="334"/>
    </location>
</feature>
<accession>A0ABW6ZMF1</accession>
<evidence type="ECO:0000259" key="2">
    <source>
        <dbReference type="Pfam" id="PF06904"/>
    </source>
</evidence>
<feature type="region of interest" description="Disordered" evidence="1">
    <location>
        <begin position="217"/>
        <end position="241"/>
    </location>
</feature>
<protein>
    <submittedName>
        <fullName evidence="3">Extensin family protein</fullName>
    </submittedName>
</protein>
<dbReference type="Proteomes" id="UP001604043">
    <property type="component" value="Unassembled WGS sequence"/>
</dbReference>
<keyword evidence="4" id="KW-1185">Reference proteome</keyword>
<feature type="compositionally biased region" description="Pro residues" evidence="1">
    <location>
        <begin position="279"/>
        <end position="298"/>
    </location>
</feature>
<name>A0ABW6ZMF1_9HYPH</name>
<sequence>MSRDTPRIFLALLLLAGALSGCRFGLEERDSWRSQAEEQCLAAKGVVPSVFMEPLPAVQGPGACGMDHPFRVSALAQGNVVLEPAGKLACPVIYQVDMWVQDVVQPAALAWLGQPIVAISQMSAYSCRGMNGDPNAKISEHAFGNALDIGGFRTADGRWISVKNGWKGTPEERGFLLQVQAGACERFTTVLAPGSNIFHYDHIHVDLMRHAKGRTICKPAPRPMPAPPMPTKAPPMVSAAPSAPVAEAAPVYAPAPQQVSAPAEQPSFFSTLFGGPRAAPQPAPVEAEPPPPLPPALPPVEAARAPIIASPAPPPSAGYPPSSYPPSNYPPSNYPPGAVGGAPARASAPPPAPPPSAPQKGGLPPGWQVGPQGIPVSSAASSNPETGSIKRKYYAAPIPQPSTIPLPKAKAGED</sequence>
<dbReference type="InterPro" id="IPR009683">
    <property type="entry name" value="Extensin-like_C"/>
</dbReference>
<dbReference type="PROSITE" id="PS51257">
    <property type="entry name" value="PROKAR_LIPOPROTEIN"/>
    <property type="match status" value="1"/>
</dbReference>
<dbReference type="RefSeq" id="WP_394009915.1">
    <property type="nucleotide sequence ID" value="NZ_JBAFUR010000005.1"/>
</dbReference>
<dbReference type="Pfam" id="PF06904">
    <property type="entry name" value="Extensin-like_C"/>
    <property type="match status" value="1"/>
</dbReference>
<proteinExistence type="predicted"/>
<feature type="compositionally biased region" description="Pro residues" evidence="1">
    <location>
        <begin position="220"/>
        <end position="233"/>
    </location>
</feature>
<feature type="compositionally biased region" description="Low complexity" evidence="1">
    <location>
        <begin position="299"/>
        <end position="310"/>
    </location>
</feature>
<evidence type="ECO:0000256" key="1">
    <source>
        <dbReference type="SAM" id="MobiDB-lite"/>
    </source>
</evidence>
<dbReference type="PRINTS" id="PR01217">
    <property type="entry name" value="PRICHEXTENSN"/>
</dbReference>
<feature type="domain" description="Extensin-like C-terminal" evidence="2">
    <location>
        <begin position="39"/>
        <end position="218"/>
    </location>
</feature>
<feature type="compositionally biased region" description="Pro residues" evidence="1">
    <location>
        <begin position="348"/>
        <end position="357"/>
    </location>
</feature>
<reference evidence="3 4" key="1">
    <citation type="submission" date="2024-02" db="EMBL/GenBank/DDBJ databases">
        <title>Expansion and revision of Xanthobacter and proposal of Roseixanthobacter gen. nov.</title>
        <authorList>
            <person name="Soltysiak M.P.M."/>
            <person name="Jalihal A."/>
            <person name="Ory A."/>
            <person name="Chrisophersen C."/>
            <person name="Lee A.D."/>
            <person name="Boulton J."/>
            <person name="Springer M."/>
        </authorList>
    </citation>
    <scope>NUCLEOTIDE SEQUENCE [LARGE SCALE GENOMIC DNA]</scope>
    <source>
        <strain evidence="3 4">CB5</strain>
    </source>
</reference>
<organism evidence="3 4">
    <name type="scientific">Xanthobacter aminoxidans</name>
    <dbReference type="NCBI Taxonomy" id="186280"/>
    <lineage>
        <taxon>Bacteria</taxon>
        <taxon>Pseudomonadati</taxon>
        <taxon>Pseudomonadota</taxon>
        <taxon>Alphaproteobacteria</taxon>
        <taxon>Hyphomicrobiales</taxon>
        <taxon>Xanthobacteraceae</taxon>
        <taxon>Xanthobacter</taxon>
    </lineage>
</organism>
<comment type="caution">
    <text evidence="3">The sequence shown here is derived from an EMBL/GenBank/DDBJ whole genome shotgun (WGS) entry which is preliminary data.</text>
</comment>
<dbReference type="EMBL" id="JBAFUR010000005">
    <property type="protein sequence ID" value="MFG1254219.1"/>
    <property type="molecule type" value="Genomic_DNA"/>
</dbReference>